<evidence type="ECO:0000259" key="1">
    <source>
        <dbReference type="Pfam" id="PF01208"/>
    </source>
</evidence>
<dbReference type="SUPFAM" id="SSF51726">
    <property type="entry name" value="UROD/MetE-like"/>
    <property type="match status" value="1"/>
</dbReference>
<dbReference type="InterPro" id="IPR000257">
    <property type="entry name" value="Uroporphyrinogen_deCOase"/>
</dbReference>
<dbReference type="RefSeq" id="WP_093796441.1">
    <property type="nucleotide sequence ID" value="NZ_CP155571.1"/>
</dbReference>
<dbReference type="Gene3D" id="3.20.20.210">
    <property type="match status" value="1"/>
</dbReference>
<sequence length="369" mass="41515">MKTTQELYNERLNRIKKAVALETPDRVPVVPAGIAFAAYHLGVKTSEFAVNAELSHKTMLESFTSLGELDGVQESLFHISSLGSLWLSRFKLPGRELPENTLWQTDEVELMTVEDYDIIINKGFSYFLADYYKNRLDDLGAQLKQNAPFYPTAVKNFRESGLVVMQSGAFTIPYEMFCGGRTLTKFNKDLYKIPDKVQAAMETAMPEILNSIKTRLSTSQPVAVWVGGWRAASEFLSPKIWRRFVWPYFKQVVEAVVAEGVIPVLHLDSNWERDLEFFRELPRGKCIFSPDGSTNIFKVKEILGDHMCIMGDVPAAMLTIGTEDEVYEYSTKLIREIGPSGYILSTGCDLPFNAKVENVKAMISAATGK</sequence>
<dbReference type="Pfam" id="PF01208">
    <property type="entry name" value="URO-D"/>
    <property type="match status" value="1"/>
</dbReference>
<organism evidence="2 3">
    <name type="scientific">Sporomusa acidovorans (strain ATCC 49682 / DSM 3132 / Mol)</name>
    <dbReference type="NCBI Taxonomy" id="1123286"/>
    <lineage>
        <taxon>Bacteria</taxon>
        <taxon>Bacillati</taxon>
        <taxon>Bacillota</taxon>
        <taxon>Negativicutes</taxon>
        <taxon>Selenomonadales</taxon>
        <taxon>Sporomusaceae</taxon>
        <taxon>Sporomusa</taxon>
    </lineage>
</organism>
<dbReference type="InterPro" id="IPR038071">
    <property type="entry name" value="UROD/MetE-like_sf"/>
</dbReference>
<dbReference type="Proteomes" id="UP000216052">
    <property type="component" value="Chromosome"/>
</dbReference>
<protein>
    <recommendedName>
        <fullName evidence="1">Uroporphyrinogen decarboxylase (URO-D) domain-containing protein</fullName>
    </recommendedName>
</protein>
<feature type="domain" description="Uroporphyrinogen decarboxylase (URO-D)" evidence="1">
    <location>
        <begin position="160"/>
        <end position="366"/>
    </location>
</feature>
<evidence type="ECO:0000313" key="2">
    <source>
        <dbReference type="EMBL" id="XFO75516.1"/>
    </source>
</evidence>
<name>A0ABZ3JBK9_SPOA4</name>
<dbReference type="EMBL" id="CP155571">
    <property type="protein sequence ID" value="XFO75516.1"/>
    <property type="molecule type" value="Genomic_DNA"/>
</dbReference>
<accession>A0ABZ3JBK9</accession>
<reference evidence="2" key="1">
    <citation type="submission" date="2024-05" db="EMBL/GenBank/DDBJ databases">
        <title>Isolation and characterization of Sporomusa carbonis sp. nov., a carboxydotrophic hydrogenogen in the genus of Sporomusa isolated from a charcoal burning pile.</title>
        <authorList>
            <person name="Boeer T."/>
            <person name="Rosenbaum F."/>
            <person name="Eysell L."/>
            <person name="Mueller V."/>
            <person name="Daniel R."/>
            <person name="Poehlein A."/>
        </authorList>
    </citation>
    <scope>NUCLEOTIDE SEQUENCE [LARGE SCALE GENOMIC DNA]</scope>
    <source>
        <strain evidence="2">DSM 3132</strain>
    </source>
</reference>
<proteinExistence type="predicted"/>
<keyword evidence="3" id="KW-1185">Reference proteome</keyword>
<dbReference type="PANTHER" id="PTHR47099">
    <property type="entry name" value="METHYLCOBAMIDE:COM METHYLTRANSFERASE MTBA"/>
    <property type="match status" value="1"/>
</dbReference>
<dbReference type="InterPro" id="IPR052024">
    <property type="entry name" value="Methanogen_methyltrans"/>
</dbReference>
<gene>
    <name evidence="2" type="ORF">SPACI_056370</name>
</gene>
<dbReference type="PANTHER" id="PTHR47099:SF1">
    <property type="entry name" value="METHYLCOBAMIDE:COM METHYLTRANSFERASE MTBA"/>
    <property type="match status" value="1"/>
</dbReference>
<evidence type="ECO:0000313" key="3">
    <source>
        <dbReference type="Proteomes" id="UP000216052"/>
    </source>
</evidence>